<keyword evidence="1" id="KW-1133">Transmembrane helix</keyword>
<evidence type="ECO:0000313" key="2">
    <source>
        <dbReference type="EMBL" id="KAF9737380.1"/>
    </source>
</evidence>
<dbReference type="EMBL" id="WJXW01000004">
    <property type="protein sequence ID" value="KAF9737380.1"/>
    <property type="molecule type" value="Genomic_DNA"/>
</dbReference>
<organism evidence="2 3">
    <name type="scientific">Paraphaeosphaeria minitans</name>
    <dbReference type="NCBI Taxonomy" id="565426"/>
    <lineage>
        <taxon>Eukaryota</taxon>
        <taxon>Fungi</taxon>
        <taxon>Dikarya</taxon>
        <taxon>Ascomycota</taxon>
        <taxon>Pezizomycotina</taxon>
        <taxon>Dothideomycetes</taxon>
        <taxon>Pleosporomycetidae</taxon>
        <taxon>Pleosporales</taxon>
        <taxon>Massarineae</taxon>
        <taxon>Didymosphaeriaceae</taxon>
        <taxon>Paraphaeosphaeria</taxon>
    </lineage>
</organism>
<name>A0A9P6KSM0_9PLEO</name>
<accession>A0A9P6KSM0</accession>
<evidence type="ECO:0000313" key="3">
    <source>
        <dbReference type="Proteomes" id="UP000756921"/>
    </source>
</evidence>
<dbReference type="OrthoDB" id="3248909at2759"/>
<keyword evidence="3" id="KW-1185">Reference proteome</keyword>
<sequence>MDSIGNTICQKGPSALELVMSLDTANVDATQTEKEICWPAVFLGWLRTPNGTCQTSKTMTLTSHNAFFLESEHMVVDNDFKAATSQGIFKTEYVNLIAQSNKYLFMSASTFWHNESYATDFMNHFLQLESNSNRLFNPNRQVPTLTDVEEPLGKVYASLFAAWLGANKDHLLVARTSGNSSSLTGLKITKEERLFLSTPLFAIAEGILCIYAVVACWVYFRRPGKYLARLPTSIASIILFFAGSTAVQDMRAFSQLRRGRRLESLKQLGYRYGYGSYIGMDGWVHVGIERAPLVRPWKRTDST</sequence>
<keyword evidence="1" id="KW-0472">Membrane</keyword>
<dbReference type="Proteomes" id="UP000756921">
    <property type="component" value="Unassembled WGS sequence"/>
</dbReference>
<dbReference type="PANTHER" id="PTHR37544">
    <property type="entry name" value="SPRAY-RELATED"/>
    <property type="match status" value="1"/>
</dbReference>
<dbReference type="PANTHER" id="PTHR37544:SF3">
    <property type="entry name" value="SPRAY"/>
    <property type="match status" value="1"/>
</dbReference>
<protein>
    <submittedName>
        <fullName evidence="2">Uncharacterized protein</fullName>
    </submittedName>
</protein>
<evidence type="ECO:0000256" key="1">
    <source>
        <dbReference type="SAM" id="Phobius"/>
    </source>
</evidence>
<keyword evidence="1" id="KW-0812">Transmembrane</keyword>
<comment type="caution">
    <text evidence="2">The sequence shown here is derived from an EMBL/GenBank/DDBJ whole genome shotgun (WGS) entry which is preliminary data.</text>
</comment>
<gene>
    <name evidence="2" type="ORF">PMIN01_05159</name>
</gene>
<proteinExistence type="predicted"/>
<dbReference type="AlphaFoldDB" id="A0A9P6KSM0"/>
<reference evidence="2" key="1">
    <citation type="journal article" date="2020" name="Mol. Plant Microbe Interact.">
        <title>Genome Sequence of the Biocontrol Agent Coniothyrium minitans strain Conio (IMI 134523).</title>
        <authorList>
            <person name="Patel D."/>
            <person name="Shittu T.A."/>
            <person name="Baroncelli R."/>
            <person name="Muthumeenakshi S."/>
            <person name="Osborne T.H."/>
            <person name="Janganan T.K."/>
            <person name="Sreenivasaprasad S."/>
        </authorList>
    </citation>
    <scope>NUCLEOTIDE SEQUENCE</scope>
    <source>
        <strain evidence="2">Conio</strain>
    </source>
</reference>
<feature type="transmembrane region" description="Helical" evidence="1">
    <location>
        <begin position="226"/>
        <end position="247"/>
    </location>
</feature>
<feature type="transmembrane region" description="Helical" evidence="1">
    <location>
        <begin position="194"/>
        <end position="220"/>
    </location>
</feature>